<organism evidence="5 6">
    <name type="scientific">Paenibacillus chartarius</name>
    <dbReference type="NCBI Taxonomy" id="747481"/>
    <lineage>
        <taxon>Bacteria</taxon>
        <taxon>Bacillati</taxon>
        <taxon>Bacillota</taxon>
        <taxon>Bacilli</taxon>
        <taxon>Bacillales</taxon>
        <taxon>Paenibacillaceae</taxon>
        <taxon>Paenibacillus</taxon>
    </lineage>
</organism>
<keyword evidence="3" id="KW-0804">Transcription</keyword>
<keyword evidence="6" id="KW-1185">Reference proteome</keyword>
<protein>
    <submittedName>
        <fullName evidence="5">Helix-turn-helix domain-containing protein</fullName>
    </submittedName>
</protein>
<evidence type="ECO:0000313" key="6">
    <source>
        <dbReference type="Proteomes" id="UP001589776"/>
    </source>
</evidence>
<reference evidence="5 6" key="1">
    <citation type="submission" date="2024-09" db="EMBL/GenBank/DDBJ databases">
        <authorList>
            <person name="Sun Q."/>
            <person name="Mori K."/>
        </authorList>
    </citation>
    <scope>NUCLEOTIDE SEQUENCE [LARGE SCALE GENOMIC DNA]</scope>
    <source>
        <strain evidence="5 6">CCM 7759</strain>
    </source>
</reference>
<dbReference type="InterPro" id="IPR014710">
    <property type="entry name" value="RmlC-like_jellyroll"/>
</dbReference>
<dbReference type="RefSeq" id="WP_377474080.1">
    <property type="nucleotide sequence ID" value="NZ_JBHLWN010000110.1"/>
</dbReference>
<dbReference type="PRINTS" id="PR00032">
    <property type="entry name" value="HTHARAC"/>
</dbReference>
<sequence length="519" mass="58973">MVPTPRPSNGQLNLQFLEAAEYSVEPGSSVELGNADYHAFAFVTRGSVHVRLPQQAHTLTAKISYGELVYLPDHTILTLQNADKQTAQLIVIRFTAEGRPASSVQAWFGQRAARTLQRIRMPRVYGWVQELVNESKDRPSGPFLIQSYLYAMMAEMTDAAASPKADNELIDYVIQVKNSMLEQYQADLDMEELARLSGASKARFYELFRTYTGLSPLKFITTVRLKESLRLLSSQALTVTEAAHAVGYADELYFSRLFKKHFGISPTEFVTAAKLRIACLTPVFTGDFSALGITPVVTLPRGWAEGDRSEAYMRSIEQCSPQQIYTSPIPEDLQRRLAELAPVIVMEWKGYPWKERLRDISRGVGLSVLMERWLDYFHKKVDNARSLTLKRLGGEPFLVVSVYPSLYRVYGMQRRKIQDLFYGDLGVTPPAALTDISFLDTPSLETIAELDCSRVIFLLPQSAPDDEWMRLEKEWHQVQRKQPAKPCMFLRHEDPLLYNASFYDSLVDAYVDALMSYRL</sequence>
<dbReference type="SUPFAM" id="SSF46689">
    <property type="entry name" value="Homeodomain-like"/>
    <property type="match status" value="2"/>
</dbReference>
<dbReference type="Gene3D" id="2.60.120.10">
    <property type="entry name" value="Jelly Rolls"/>
    <property type="match status" value="1"/>
</dbReference>
<evidence type="ECO:0000256" key="1">
    <source>
        <dbReference type="ARBA" id="ARBA00023015"/>
    </source>
</evidence>
<dbReference type="InterPro" id="IPR020449">
    <property type="entry name" value="Tscrpt_reg_AraC-type_HTH"/>
</dbReference>
<dbReference type="Gene3D" id="3.40.50.1980">
    <property type="entry name" value="Nitrogenase molybdenum iron protein domain"/>
    <property type="match status" value="1"/>
</dbReference>
<keyword evidence="1" id="KW-0805">Transcription regulation</keyword>
<dbReference type="SUPFAM" id="SSF53807">
    <property type="entry name" value="Helical backbone' metal receptor"/>
    <property type="match status" value="1"/>
</dbReference>
<dbReference type="Gene3D" id="1.10.10.60">
    <property type="entry name" value="Homeodomain-like"/>
    <property type="match status" value="1"/>
</dbReference>
<dbReference type="InterPro" id="IPR011051">
    <property type="entry name" value="RmlC_Cupin_sf"/>
</dbReference>
<dbReference type="PANTHER" id="PTHR43280">
    <property type="entry name" value="ARAC-FAMILY TRANSCRIPTIONAL REGULATOR"/>
    <property type="match status" value="1"/>
</dbReference>
<gene>
    <name evidence="5" type="ORF">ACFFK0_27640</name>
</gene>
<comment type="caution">
    <text evidence="5">The sequence shown here is derived from an EMBL/GenBank/DDBJ whole genome shotgun (WGS) entry which is preliminary data.</text>
</comment>
<dbReference type="InterPro" id="IPR018060">
    <property type="entry name" value="HTH_AraC"/>
</dbReference>
<name>A0ABV6DU42_9BACL</name>
<dbReference type="PANTHER" id="PTHR43280:SF11">
    <property type="entry name" value="RCS-SPECIFIC HTH-TYPE TRANSCRIPTIONAL ACTIVATOR RCLR"/>
    <property type="match status" value="1"/>
</dbReference>
<accession>A0ABV6DU42</accession>
<evidence type="ECO:0000259" key="4">
    <source>
        <dbReference type="PROSITE" id="PS01124"/>
    </source>
</evidence>
<proteinExistence type="predicted"/>
<dbReference type="PROSITE" id="PS01124">
    <property type="entry name" value="HTH_ARAC_FAMILY_2"/>
    <property type="match status" value="1"/>
</dbReference>
<dbReference type="Proteomes" id="UP001589776">
    <property type="component" value="Unassembled WGS sequence"/>
</dbReference>
<evidence type="ECO:0000256" key="3">
    <source>
        <dbReference type="ARBA" id="ARBA00023163"/>
    </source>
</evidence>
<dbReference type="InterPro" id="IPR009057">
    <property type="entry name" value="Homeodomain-like_sf"/>
</dbReference>
<dbReference type="PROSITE" id="PS00041">
    <property type="entry name" value="HTH_ARAC_FAMILY_1"/>
    <property type="match status" value="1"/>
</dbReference>
<evidence type="ECO:0000256" key="2">
    <source>
        <dbReference type="ARBA" id="ARBA00023125"/>
    </source>
</evidence>
<feature type="domain" description="HTH araC/xylS-type" evidence="4">
    <location>
        <begin position="174"/>
        <end position="272"/>
    </location>
</feature>
<dbReference type="Pfam" id="PF12833">
    <property type="entry name" value="HTH_18"/>
    <property type="match status" value="1"/>
</dbReference>
<keyword evidence="2" id="KW-0238">DNA-binding</keyword>
<dbReference type="InterPro" id="IPR018062">
    <property type="entry name" value="HTH_AraC-typ_CS"/>
</dbReference>
<evidence type="ECO:0000313" key="5">
    <source>
        <dbReference type="EMBL" id="MFC0216174.1"/>
    </source>
</evidence>
<dbReference type="EMBL" id="JBHLWN010000110">
    <property type="protein sequence ID" value="MFC0216174.1"/>
    <property type="molecule type" value="Genomic_DNA"/>
</dbReference>
<dbReference type="SUPFAM" id="SSF51182">
    <property type="entry name" value="RmlC-like cupins"/>
    <property type="match status" value="1"/>
</dbReference>
<dbReference type="SMART" id="SM00342">
    <property type="entry name" value="HTH_ARAC"/>
    <property type="match status" value="1"/>
</dbReference>